<dbReference type="SUPFAM" id="SSF53335">
    <property type="entry name" value="S-adenosyl-L-methionine-dependent methyltransferases"/>
    <property type="match status" value="1"/>
</dbReference>
<dbReference type="EMBL" id="JAYXHS010000001">
    <property type="protein sequence ID" value="MEC5385100.1"/>
    <property type="molecule type" value="Genomic_DNA"/>
</dbReference>
<dbReference type="RefSeq" id="WP_327598064.1">
    <property type="nucleotide sequence ID" value="NZ_JAYXHS010000001.1"/>
</dbReference>
<dbReference type="InterPro" id="IPR013216">
    <property type="entry name" value="Methyltransf_11"/>
</dbReference>
<keyword evidence="1 5" id="KW-0489">Methyltransferase</keyword>
<sequence length="238" mass="26848">MNAPLLPFIEETRFGNWFINSYIWKKHVIARALSLLQPLMPADVSRYPRILDVGCGFGHSFAQLAERFDPDEIVATDADPELLARAGDAAKRAACKVSLHEVNAARMPFADASFDMVFCHQTFHHIVDQEQAMAEFFRVLKPGGVLLFAESTRRYIHSWVIRTFFRHPMEVQKTAEEYIALIRAAGFTLPAARINLPYLWWSREDLGLMEKLGFSVPVQREETLVNAVCIKPVAGAGG</sequence>
<protein>
    <submittedName>
        <fullName evidence="5">Class I SAM-dependent methyltransferase</fullName>
        <ecNumber evidence="5">2.1.-.-</ecNumber>
    </submittedName>
</protein>
<evidence type="ECO:0000256" key="2">
    <source>
        <dbReference type="ARBA" id="ARBA00022679"/>
    </source>
</evidence>
<dbReference type="Pfam" id="PF08241">
    <property type="entry name" value="Methyltransf_11"/>
    <property type="match status" value="1"/>
</dbReference>
<dbReference type="GO" id="GO:0008168">
    <property type="term" value="F:methyltransferase activity"/>
    <property type="evidence" value="ECO:0007669"/>
    <property type="project" value="UniProtKB-KW"/>
</dbReference>
<evidence type="ECO:0000313" key="5">
    <source>
        <dbReference type="EMBL" id="MEC5385100.1"/>
    </source>
</evidence>
<name>A0ABU6K1L3_9RHOO</name>
<organism evidence="5 6">
    <name type="scientific">Uliginosibacterium silvisoli</name>
    <dbReference type="NCBI Taxonomy" id="3114758"/>
    <lineage>
        <taxon>Bacteria</taxon>
        <taxon>Pseudomonadati</taxon>
        <taxon>Pseudomonadota</taxon>
        <taxon>Betaproteobacteria</taxon>
        <taxon>Rhodocyclales</taxon>
        <taxon>Zoogloeaceae</taxon>
        <taxon>Uliginosibacterium</taxon>
    </lineage>
</organism>
<dbReference type="PROSITE" id="PS01184">
    <property type="entry name" value="UBIE_2"/>
    <property type="match status" value="1"/>
</dbReference>
<accession>A0ABU6K1L3</accession>
<evidence type="ECO:0000259" key="4">
    <source>
        <dbReference type="Pfam" id="PF08241"/>
    </source>
</evidence>
<dbReference type="Gene3D" id="3.40.50.150">
    <property type="entry name" value="Vaccinia Virus protein VP39"/>
    <property type="match status" value="1"/>
</dbReference>
<proteinExistence type="predicted"/>
<reference evidence="5 6" key="1">
    <citation type="submission" date="2024-01" db="EMBL/GenBank/DDBJ databases">
        <title>Uliginosibacterium soil sp. nov.</title>
        <authorList>
            <person name="Lv Y."/>
        </authorList>
    </citation>
    <scope>NUCLEOTIDE SEQUENCE [LARGE SCALE GENOMIC DNA]</scope>
    <source>
        <strain evidence="5 6">H3</strain>
    </source>
</reference>
<dbReference type="PANTHER" id="PTHR43591:SF110">
    <property type="entry name" value="RHODANESE DOMAIN-CONTAINING PROTEIN"/>
    <property type="match status" value="1"/>
</dbReference>
<dbReference type="EC" id="2.1.-.-" evidence="5"/>
<evidence type="ECO:0000313" key="6">
    <source>
        <dbReference type="Proteomes" id="UP001331561"/>
    </source>
</evidence>
<evidence type="ECO:0000256" key="3">
    <source>
        <dbReference type="ARBA" id="ARBA00022691"/>
    </source>
</evidence>
<dbReference type="CDD" id="cd02440">
    <property type="entry name" value="AdoMet_MTases"/>
    <property type="match status" value="1"/>
</dbReference>
<feature type="domain" description="Methyltransferase type 11" evidence="4">
    <location>
        <begin position="51"/>
        <end position="148"/>
    </location>
</feature>
<gene>
    <name evidence="5" type="ORF">VVD49_05155</name>
</gene>
<dbReference type="InterPro" id="IPR029063">
    <property type="entry name" value="SAM-dependent_MTases_sf"/>
</dbReference>
<dbReference type="PANTHER" id="PTHR43591">
    <property type="entry name" value="METHYLTRANSFERASE"/>
    <property type="match status" value="1"/>
</dbReference>
<dbReference type="GO" id="GO:0032259">
    <property type="term" value="P:methylation"/>
    <property type="evidence" value="ECO:0007669"/>
    <property type="project" value="UniProtKB-KW"/>
</dbReference>
<dbReference type="Proteomes" id="UP001331561">
    <property type="component" value="Unassembled WGS sequence"/>
</dbReference>
<comment type="caution">
    <text evidence="5">The sequence shown here is derived from an EMBL/GenBank/DDBJ whole genome shotgun (WGS) entry which is preliminary data.</text>
</comment>
<evidence type="ECO:0000256" key="1">
    <source>
        <dbReference type="ARBA" id="ARBA00022603"/>
    </source>
</evidence>
<keyword evidence="6" id="KW-1185">Reference proteome</keyword>
<dbReference type="InterPro" id="IPR023576">
    <property type="entry name" value="UbiE/COQ5_MeTrFase_CS"/>
</dbReference>
<keyword evidence="2 5" id="KW-0808">Transferase</keyword>
<keyword evidence="3" id="KW-0949">S-adenosyl-L-methionine</keyword>